<keyword evidence="5" id="KW-0949">S-adenosyl-L-methionine</keyword>
<dbReference type="SUPFAM" id="SSF53335">
    <property type="entry name" value="S-adenosyl-L-methionine-dependent methyltransferases"/>
    <property type="match status" value="1"/>
</dbReference>
<reference evidence="7 8" key="1">
    <citation type="submission" date="2017-09" db="EMBL/GenBank/DDBJ databases">
        <authorList>
            <person name="Perez-Cataluna A."/>
            <person name="Figueras M.J."/>
            <person name="Salas-Masso N."/>
        </authorList>
    </citation>
    <scope>NUCLEOTIDE SEQUENCE [LARGE SCALE GENOMIC DNA]</scope>
    <source>
        <strain evidence="7 8">F138-33</strain>
    </source>
</reference>
<name>A0ABX4LM89_9BACT</name>
<feature type="domain" description="CheR-type methyltransferase" evidence="6">
    <location>
        <begin position="1"/>
        <end position="271"/>
    </location>
</feature>
<evidence type="ECO:0000256" key="1">
    <source>
        <dbReference type="ARBA" id="ARBA00001541"/>
    </source>
</evidence>
<dbReference type="EC" id="2.1.1.80" evidence="2"/>
<dbReference type="SMART" id="SM00138">
    <property type="entry name" value="MeTrc"/>
    <property type="match status" value="1"/>
</dbReference>
<evidence type="ECO:0000256" key="5">
    <source>
        <dbReference type="ARBA" id="ARBA00022691"/>
    </source>
</evidence>
<dbReference type="Proteomes" id="UP000221384">
    <property type="component" value="Unassembled WGS sequence"/>
</dbReference>
<keyword evidence="8" id="KW-1185">Reference proteome</keyword>
<dbReference type="PRINTS" id="PR00996">
    <property type="entry name" value="CHERMTFRASE"/>
</dbReference>
<dbReference type="InterPro" id="IPR050903">
    <property type="entry name" value="Bact_Chemotaxis_MeTrfase"/>
</dbReference>
<evidence type="ECO:0000313" key="7">
    <source>
        <dbReference type="EMBL" id="PHO08967.1"/>
    </source>
</evidence>
<dbReference type="InterPro" id="IPR022642">
    <property type="entry name" value="CheR_C"/>
</dbReference>
<dbReference type="PROSITE" id="PS50123">
    <property type="entry name" value="CHER"/>
    <property type="match status" value="1"/>
</dbReference>
<keyword evidence="4" id="KW-0808">Transferase</keyword>
<comment type="catalytic activity">
    <reaction evidence="1">
        <text>L-glutamyl-[protein] + S-adenosyl-L-methionine = [protein]-L-glutamate 5-O-methyl ester + S-adenosyl-L-homocysteine</text>
        <dbReference type="Rhea" id="RHEA:24452"/>
        <dbReference type="Rhea" id="RHEA-COMP:10208"/>
        <dbReference type="Rhea" id="RHEA-COMP:10311"/>
        <dbReference type="ChEBI" id="CHEBI:29973"/>
        <dbReference type="ChEBI" id="CHEBI:57856"/>
        <dbReference type="ChEBI" id="CHEBI:59789"/>
        <dbReference type="ChEBI" id="CHEBI:82795"/>
        <dbReference type="EC" id="2.1.1.80"/>
    </reaction>
</comment>
<dbReference type="InterPro" id="IPR036804">
    <property type="entry name" value="CheR_N_sf"/>
</dbReference>
<protein>
    <recommendedName>
        <fullName evidence="2">protein-glutamate O-methyltransferase</fullName>
        <ecNumber evidence="2">2.1.1.80</ecNumber>
    </recommendedName>
</protein>
<dbReference type="RefSeq" id="WP_099335110.1">
    <property type="nucleotide sequence ID" value="NZ_CP042812.1"/>
</dbReference>
<dbReference type="PANTHER" id="PTHR24422:SF10">
    <property type="entry name" value="CHEMOTAXIS PROTEIN METHYLTRANSFERASE 2"/>
    <property type="match status" value="1"/>
</dbReference>
<evidence type="ECO:0000313" key="8">
    <source>
        <dbReference type="Proteomes" id="UP000221384"/>
    </source>
</evidence>
<dbReference type="CDD" id="cd02440">
    <property type="entry name" value="AdoMet_MTases"/>
    <property type="match status" value="1"/>
</dbReference>
<accession>A0ABX4LM89</accession>
<dbReference type="Gene3D" id="1.10.155.10">
    <property type="entry name" value="Chemotaxis receptor methyltransferase CheR, N-terminal domain"/>
    <property type="match status" value="1"/>
</dbReference>
<evidence type="ECO:0000259" key="6">
    <source>
        <dbReference type="PROSITE" id="PS50123"/>
    </source>
</evidence>
<evidence type="ECO:0000256" key="2">
    <source>
        <dbReference type="ARBA" id="ARBA00012534"/>
    </source>
</evidence>
<sequence length="271" mass="32243">MINEKDYIKLTDVIYRRSGISIGEKRFNILKPKLEVYMNKQNYKTFREFFHAIRFDKTNEKMQDLLNIITINETYFFRENYQFEILINNVLYELDRIRAIDKPIRILCAPSSTGEEAYSIALHLLEEKYLVEKRDFEIVGIDIDSNVIKKAKSGTFSKRSVEFLPLKIKDEYFKENGLLYNINDFLKEVVDFKVINVMEKERMKSLGKFDVIFSRNMLIYFDEASRREVATTFYNMLNPDGFVFLGHAESMNRISSTFKTRKYGQNIVYQK</sequence>
<gene>
    <name evidence="7" type="ORF">CPG37_11615</name>
</gene>
<dbReference type="EMBL" id="NWVW01000016">
    <property type="protein sequence ID" value="PHO08967.1"/>
    <property type="molecule type" value="Genomic_DNA"/>
</dbReference>
<keyword evidence="3" id="KW-0489">Methyltransferase</keyword>
<dbReference type="Gene3D" id="3.40.50.150">
    <property type="entry name" value="Vaccinia Virus protein VP39"/>
    <property type="match status" value="1"/>
</dbReference>
<evidence type="ECO:0000256" key="3">
    <source>
        <dbReference type="ARBA" id="ARBA00022603"/>
    </source>
</evidence>
<comment type="caution">
    <text evidence="7">The sequence shown here is derived from an EMBL/GenBank/DDBJ whole genome shotgun (WGS) entry which is preliminary data.</text>
</comment>
<dbReference type="InterPro" id="IPR029063">
    <property type="entry name" value="SAM-dependent_MTases_sf"/>
</dbReference>
<dbReference type="Pfam" id="PF01739">
    <property type="entry name" value="CheR"/>
    <property type="match status" value="1"/>
</dbReference>
<dbReference type="SUPFAM" id="SSF47757">
    <property type="entry name" value="Chemotaxis receptor methyltransferase CheR, N-terminal domain"/>
    <property type="match status" value="1"/>
</dbReference>
<proteinExistence type="predicted"/>
<dbReference type="InterPro" id="IPR000780">
    <property type="entry name" value="CheR_MeTrfase"/>
</dbReference>
<evidence type="ECO:0000256" key="4">
    <source>
        <dbReference type="ARBA" id="ARBA00022679"/>
    </source>
</evidence>
<dbReference type="PANTHER" id="PTHR24422">
    <property type="entry name" value="CHEMOTAXIS PROTEIN METHYLTRANSFERASE"/>
    <property type="match status" value="1"/>
</dbReference>
<organism evidence="7 8">
    <name type="scientific">Malaciobacter canalis</name>
    <dbReference type="NCBI Taxonomy" id="1912871"/>
    <lineage>
        <taxon>Bacteria</taxon>
        <taxon>Pseudomonadati</taxon>
        <taxon>Campylobacterota</taxon>
        <taxon>Epsilonproteobacteria</taxon>
        <taxon>Campylobacterales</taxon>
        <taxon>Arcobacteraceae</taxon>
        <taxon>Malaciobacter</taxon>
    </lineage>
</organism>